<evidence type="ECO:0000313" key="4">
    <source>
        <dbReference type="EMBL" id="GAA2033177.1"/>
    </source>
</evidence>
<dbReference type="Pfam" id="PF02470">
    <property type="entry name" value="MlaD"/>
    <property type="match status" value="1"/>
</dbReference>
<dbReference type="EMBL" id="BAAANB010000021">
    <property type="protein sequence ID" value="GAA2033177.1"/>
    <property type="molecule type" value="Genomic_DNA"/>
</dbReference>
<evidence type="ECO:0000259" key="2">
    <source>
        <dbReference type="Pfam" id="PF02470"/>
    </source>
</evidence>
<dbReference type="InterPro" id="IPR024516">
    <property type="entry name" value="Mce_C"/>
</dbReference>
<feature type="transmembrane region" description="Helical" evidence="1">
    <location>
        <begin position="12"/>
        <end position="29"/>
    </location>
</feature>
<dbReference type="PANTHER" id="PTHR33371:SF18">
    <property type="entry name" value="MCE-FAMILY PROTEIN MCE3C"/>
    <property type="match status" value="1"/>
</dbReference>
<sequence length="343" mass="36676">MSIPFRERNPVPIGAVGLLVIAVLLYLAFNASSLPVIGGGTAYSAAFSEAGGIKPDDDVRIAGVKVGKVTGVDLEGGHVRVDFTITADAGFGPQTGASIRMKTILGEKYLALDPKGRGQLDPDTQIPVSRTVSSYDVINAFQDLTTTTERIDTDQLAKSLGVIASEFKDSPQYVRATLDGLSRLSRTVASRDAELGSLLKRANSVSGLVRSRNEQVSTLVHDADLLMVELVKRRDDIRTLFRNTTALAQQLTGLARDNRAQLKPALAELDKTLALLQKHDTDLQKTIQAMAPFTRVYANTLGTGRWFDTWVSNLVVPVGTPGLALPGTKLPDLLLPGTSGGGR</sequence>
<dbReference type="Pfam" id="PF11887">
    <property type="entry name" value="Mce4_CUP1"/>
    <property type="match status" value="1"/>
</dbReference>
<feature type="domain" description="Mammalian cell entry C-terminal" evidence="3">
    <location>
        <begin position="119"/>
        <end position="304"/>
    </location>
</feature>
<proteinExistence type="predicted"/>
<keyword evidence="1" id="KW-1133">Transmembrane helix</keyword>
<keyword evidence="5" id="KW-1185">Reference proteome</keyword>
<dbReference type="PANTHER" id="PTHR33371">
    <property type="entry name" value="INTERMEMBRANE PHOSPHOLIPID TRANSPORT SYSTEM BINDING PROTEIN MLAD-RELATED"/>
    <property type="match status" value="1"/>
</dbReference>
<dbReference type="InterPro" id="IPR052336">
    <property type="entry name" value="MlaD_Phospholipid_Transporter"/>
</dbReference>
<evidence type="ECO:0000313" key="5">
    <source>
        <dbReference type="Proteomes" id="UP001501285"/>
    </source>
</evidence>
<feature type="domain" description="Mce/MlaD" evidence="2">
    <location>
        <begin position="40"/>
        <end position="114"/>
    </location>
</feature>
<keyword evidence="1" id="KW-0812">Transmembrane</keyword>
<accession>A0ABP5FUK0</accession>
<name>A0ABP5FUK0_9MICO</name>
<evidence type="ECO:0000259" key="3">
    <source>
        <dbReference type="Pfam" id="PF11887"/>
    </source>
</evidence>
<dbReference type="InterPro" id="IPR005693">
    <property type="entry name" value="Mce"/>
</dbReference>
<gene>
    <name evidence="4" type="ORF">GCM10009740_24410</name>
</gene>
<keyword evidence="1" id="KW-0472">Membrane</keyword>
<comment type="caution">
    <text evidence="4">The sequence shown here is derived from an EMBL/GenBank/DDBJ whole genome shotgun (WGS) entry which is preliminary data.</text>
</comment>
<dbReference type="Proteomes" id="UP001501285">
    <property type="component" value="Unassembled WGS sequence"/>
</dbReference>
<reference evidence="5" key="1">
    <citation type="journal article" date="2019" name="Int. J. Syst. Evol. Microbiol.">
        <title>The Global Catalogue of Microorganisms (GCM) 10K type strain sequencing project: providing services to taxonomists for standard genome sequencing and annotation.</title>
        <authorList>
            <consortium name="The Broad Institute Genomics Platform"/>
            <consortium name="The Broad Institute Genome Sequencing Center for Infectious Disease"/>
            <person name="Wu L."/>
            <person name="Ma J."/>
        </authorList>
    </citation>
    <scope>NUCLEOTIDE SEQUENCE [LARGE SCALE GENOMIC DNA]</scope>
    <source>
        <strain evidence="5">JCM 14283</strain>
    </source>
</reference>
<dbReference type="InterPro" id="IPR003399">
    <property type="entry name" value="Mce/MlaD"/>
</dbReference>
<organism evidence="4 5">
    <name type="scientific">Terrabacter terrae</name>
    <dbReference type="NCBI Taxonomy" id="318434"/>
    <lineage>
        <taxon>Bacteria</taxon>
        <taxon>Bacillati</taxon>
        <taxon>Actinomycetota</taxon>
        <taxon>Actinomycetes</taxon>
        <taxon>Micrococcales</taxon>
        <taxon>Intrasporangiaceae</taxon>
        <taxon>Terrabacter</taxon>
    </lineage>
</organism>
<evidence type="ECO:0000256" key="1">
    <source>
        <dbReference type="SAM" id="Phobius"/>
    </source>
</evidence>
<dbReference type="PRINTS" id="PR01782">
    <property type="entry name" value="MCEVIRFACTOR"/>
</dbReference>
<dbReference type="RefSeq" id="WP_343991670.1">
    <property type="nucleotide sequence ID" value="NZ_BAAANB010000021.1"/>
</dbReference>
<dbReference type="NCBIfam" id="TIGR00996">
    <property type="entry name" value="Mtu_fam_mce"/>
    <property type="match status" value="1"/>
</dbReference>
<protein>
    <submittedName>
        <fullName evidence="4">MCE family protein</fullName>
    </submittedName>
</protein>